<comment type="pathway">
    <text evidence="16">Polyketide biosynthesis; lovastatin biosynthesis.</text>
</comment>
<dbReference type="GO" id="GO:0005506">
    <property type="term" value="F:iron ion binding"/>
    <property type="evidence" value="ECO:0007669"/>
    <property type="project" value="InterPro"/>
</dbReference>
<evidence type="ECO:0000256" key="2">
    <source>
        <dbReference type="ARBA" id="ARBA00004648"/>
    </source>
</evidence>
<evidence type="ECO:0000256" key="15">
    <source>
        <dbReference type="ARBA" id="ARBA00051212"/>
    </source>
</evidence>
<evidence type="ECO:0000256" key="8">
    <source>
        <dbReference type="ARBA" id="ARBA00022968"/>
    </source>
</evidence>
<dbReference type="GO" id="GO:0004497">
    <property type="term" value="F:monooxygenase activity"/>
    <property type="evidence" value="ECO:0007669"/>
    <property type="project" value="UniProtKB-KW"/>
</dbReference>
<evidence type="ECO:0000313" key="27">
    <source>
        <dbReference type="Proteomes" id="UP000326565"/>
    </source>
</evidence>
<dbReference type="CDD" id="cd11041">
    <property type="entry name" value="CYP503A1-like"/>
    <property type="match status" value="1"/>
</dbReference>
<evidence type="ECO:0000256" key="20">
    <source>
        <dbReference type="ARBA" id="ARBA00079237"/>
    </source>
</evidence>
<dbReference type="PROSITE" id="PS00086">
    <property type="entry name" value="CYTOCHROME_P450"/>
    <property type="match status" value="1"/>
</dbReference>
<keyword evidence="13 25" id="KW-0472">Membrane</keyword>
<dbReference type="PANTHER" id="PTHR46206">
    <property type="entry name" value="CYTOCHROME P450"/>
    <property type="match status" value="1"/>
</dbReference>
<dbReference type="OrthoDB" id="1844152at2759"/>
<keyword evidence="27" id="KW-1185">Reference proteome</keyword>
<evidence type="ECO:0000256" key="21">
    <source>
        <dbReference type="ARBA" id="ARBA00079297"/>
    </source>
</evidence>
<evidence type="ECO:0000256" key="11">
    <source>
        <dbReference type="ARBA" id="ARBA00023004"/>
    </source>
</evidence>
<proteinExistence type="inferred from homology"/>
<organism evidence="26 27">
    <name type="scientific">Aspergillus leporis</name>
    <dbReference type="NCBI Taxonomy" id="41062"/>
    <lineage>
        <taxon>Eukaryota</taxon>
        <taxon>Fungi</taxon>
        <taxon>Dikarya</taxon>
        <taxon>Ascomycota</taxon>
        <taxon>Pezizomycotina</taxon>
        <taxon>Eurotiomycetes</taxon>
        <taxon>Eurotiomycetidae</taxon>
        <taxon>Eurotiales</taxon>
        <taxon>Aspergillaceae</taxon>
        <taxon>Aspergillus</taxon>
        <taxon>Aspergillus subgen. Circumdati</taxon>
    </lineage>
</organism>
<evidence type="ECO:0000256" key="25">
    <source>
        <dbReference type="SAM" id="Phobius"/>
    </source>
</evidence>
<feature type="transmembrane region" description="Helical" evidence="25">
    <location>
        <begin position="12"/>
        <end position="30"/>
    </location>
</feature>
<evidence type="ECO:0000256" key="12">
    <source>
        <dbReference type="ARBA" id="ARBA00023033"/>
    </source>
</evidence>
<keyword evidence="8" id="KW-0735">Signal-anchor</keyword>
<evidence type="ECO:0000256" key="24">
    <source>
        <dbReference type="RuleBase" id="RU000461"/>
    </source>
</evidence>
<dbReference type="GO" id="GO:0140735">
    <property type="term" value="P:lovastatin biosynthetic process"/>
    <property type="evidence" value="ECO:0007669"/>
    <property type="project" value="UniProtKB-ARBA"/>
</dbReference>
<dbReference type="InterPro" id="IPR017972">
    <property type="entry name" value="Cyt_P450_CS"/>
</dbReference>
<evidence type="ECO:0000256" key="17">
    <source>
        <dbReference type="ARBA" id="ARBA00066328"/>
    </source>
</evidence>
<evidence type="ECO:0000256" key="14">
    <source>
        <dbReference type="ARBA" id="ARBA00050755"/>
    </source>
</evidence>
<keyword evidence="11 23" id="KW-0408">Iron</keyword>
<protein>
    <recommendedName>
        <fullName evidence="19">Dihydromonacolin L monooxygenase LovA</fullName>
        <ecNumber evidence="17">1.14.14.124</ecNumber>
        <ecNumber evidence="18">1.14.14.125</ecNumber>
    </recommendedName>
    <alternativeName>
        <fullName evidence="21">Dihydromonacolin L hydroxylase</fullName>
    </alternativeName>
    <alternativeName>
        <fullName evidence="22">Lovastatin biosynthesis cluster protein A</fullName>
    </alternativeName>
    <alternativeName>
        <fullName evidence="20">Monacolin L hydroxylase</fullName>
    </alternativeName>
</protein>
<dbReference type="InterPro" id="IPR002403">
    <property type="entry name" value="Cyt_P450_E_grp-IV"/>
</dbReference>
<evidence type="ECO:0000256" key="4">
    <source>
        <dbReference type="ARBA" id="ARBA00022617"/>
    </source>
</evidence>
<dbReference type="Proteomes" id="UP000326565">
    <property type="component" value="Unassembled WGS sequence"/>
</dbReference>
<evidence type="ECO:0000256" key="5">
    <source>
        <dbReference type="ARBA" id="ARBA00022692"/>
    </source>
</evidence>
<evidence type="ECO:0000256" key="10">
    <source>
        <dbReference type="ARBA" id="ARBA00023002"/>
    </source>
</evidence>
<gene>
    <name evidence="26" type="ORF">BDV29DRAFT_201215</name>
</gene>
<keyword evidence="4 23" id="KW-0349">Heme</keyword>
<dbReference type="InterPro" id="IPR001128">
    <property type="entry name" value="Cyt_P450"/>
</dbReference>
<dbReference type="EMBL" id="ML732205">
    <property type="protein sequence ID" value="KAB8074740.1"/>
    <property type="molecule type" value="Genomic_DNA"/>
</dbReference>
<keyword evidence="6 23" id="KW-0479">Metal-binding</keyword>
<dbReference type="GO" id="GO:0016705">
    <property type="term" value="F:oxidoreductase activity, acting on paired donors, with incorporation or reduction of molecular oxygen"/>
    <property type="evidence" value="ECO:0007669"/>
    <property type="project" value="InterPro"/>
</dbReference>
<evidence type="ECO:0000256" key="19">
    <source>
        <dbReference type="ARBA" id="ARBA00067132"/>
    </source>
</evidence>
<comment type="cofactor">
    <cofactor evidence="1 23">
        <name>heme</name>
        <dbReference type="ChEBI" id="CHEBI:30413"/>
    </cofactor>
</comment>
<evidence type="ECO:0000256" key="13">
    <source>
        <dbReference type="ARBA" id="ARBA00023136"/>
    </source>
</evidence>
<dbReference type="Pfam" id="PF00067">
    <property type="entry name" value="p450"/>
    <property type="match status" value="1"/>
</dbReference>
<evidence type="ECO:0000313" key="26">
    <source>
        <dbReference type="EMBL" id="KAB8074740.1"/>
    </source>
</evidence>
<dbReference type="GO" id="GO:0020037">
    <property type="term" value="F:heme binding"/>
    <property type="evidence" value="ECO:0007669"/>
    <property type="project" value="InterPro"/>
</dbReference>
<evidence type="ECO:0000256" key="1">
    <source>
        <dbReference type="ARBA" id="ARBA00001971"/>
    </source>
</evidence>
<keyword evidence="12 24" id="KW-0503">Monooxygenase</keyword>
<dbReference type="InterPro" id="IPR036396">
    <property type="entry name" value="Cyt_P450_sf"/>
</dbReference>
<evidence type="ECO:0000256" key="18">
    <source>
        <dbReference type="ARBA" id="ARBA00066329"/>
    </source>
</evidence>
<dbReference type="FunFam" id="1.10.630.10:FF:000059">
    <property type="entry name" value="Cytochrome P450 monooxygenase"/>
    <property type="match status" value="1"/>
</dbReference>
<evidence type="ECO:0000256" key="7">
    <source>
        <dbReference type="ARBA" id="ARBA00022824"/>
    </source>
</evidence>
<reference evidence="26 27" key="1">
    <citation type="submission" date="2019-04" db="EMBL/GenBank/DDBJ databases">
        <title>Friends and foes A comparative genomics study of 23 Aspergillus species from section Flavi.</title>
        <authorList>
            <consortium name="DOE Joint Genome Institute"/>
            <person name="Kjaerbolling I."/>
            <person name="Vesth T."/>
            <person name="Frisvad J.C."/>
            <person name="Nybo J.L."/>
            <person name="Theobald S."/>
            <person name="Kildgaard S."/>
            <person name="Isbrandt T."/>
            <person name="Kuo A."/>
            <person name="Sato A."/>
            <person name="Lyhne E.K."/>
            <person name="Kogle M.E."/>
            <person name="Wiebenga A."/>
            <person name="Kun R.S."/>
            <person name="Lubbers R.J."/>
            <person name="Makela M.R."/>
            <person name="Barry K."/>
            <person name="Chovatia M."/>
            <person name="Clum A."/>
            <person name="Daum C."/>
            <person name="Haridas S."/>
            <person name="He G."/>
            <person name="LaButti K."/>
            <person name="Lipzen A."/>
            <person name="Mondo S."/>
            <person name="Riley R."/>
            <person name="Salamov A."/>
            <person name="Simmons B.A."/>
            <person name="Magnuson J.K."/>
            <person name="Henrissat B."/>
            <person name="Mortensen U.H."/>
            <person name="Larsen T.O."/>
            <person name="Devries R.P."/>
            <person name="Grigoriev I.V."/>
            <person name="Machida M."/>
            <person name="Baker S.E."/>
            <person name="Andersen M.R."/>
        </authorList>
    </citation>
    <scope>NUCLEOTIDE SEQUENCE [LARGE SCALE GENOMIC DNA]</scope>
    <source>
        <strain evidence="26 27">CBS 151.66</strain>
    </source>
</reference>
<evidence type="ECO:0000256" key="22">
    <source>
        <dbReference type="ARBA" id="ARBA00082945"/>
    </source>
</evidence>
<feature type="binding site" description="axial binding residue" evidence="23">
    <location>
        <position position="472"/>
    </location>
    <ligand>
        <name>heme</name>
        <dbReference type="ChEBI" id="CHEBI:30413"/>
    </ligand>
    <ligandPart>
        <name>Fe</name>
        <dbReference type="ChEBI" id="CHEBI:18248"/>
    </ligandPart>
</feature>
<dbReference type="AlphaFoldDB" id="A0A5N5X5X5"/>
<keyword evidence="9 25" id="KW-1133">Transmembrane helix</keyword>
<keyword evidence="5 25" id="KW-0812">Transmembrane</keyword>
<name>A0A5N5X5X5_9EURO</name>
<evidence type="ECO:0000256" key="16">
    <source>
        <dbReference type="ARBA" id="ARBA00060567"/>
    </source>
</evidence>
<dbReference type="PRINTS" id="PR00465">
    <property type="entry name" value="EP450IV"/>
</dbReference>
<evidence type="ECO:0000256" key="3">
    <source>
        <dbReference type="ARBA" id="ARBA00010617"/>
    </source>
</evidence>
<comment type="catalytic activity">
    <reaction evidence="14">
        <text>dihydromonacolin L carboxylate + reduced [NADPH--hemoprotein reductase] + O2 = monacolin L carboxylate + oxidized [NADPH--hemoprotein reductase] + 2 H2O + H(+)</text>
        <dbReference type="Rhea" id="RHEA:42368"/>
        <dbReference type="Rhea" id="RHEA-COMP:11964"/>
        <dbReference type="Rhea" id="RHEA-COMP:11965"/>
        <dbReference type="ChEBI" id="CHEBI:15377"/>
        <dbReference type="ChEBI" id="CHEBI:15378"/>
        <dbReference type="ChEBI" id="CHEBI:15379"/>
        <dbReference type="ChEBI" id="CHEBI:57618"/>
        <dbReference type="ChEBI" id="CHEBI:58210"/>
        <dbReference type="ChEBI" id="CHEBI:79031"/>
        <dbReference type="ChEBI" id="CHEBI:79044"/>
        <dbReference type="EC" id="1.14.14.124"/>
    </reaction>
    <physiologicalReaction direction="left-to-right" evidence="14">
        <dbReference type="Rhea" id="RHEA:42369"/>
    </physiologicalReaction>
</comment>
<comment type="subcellular location">
    <subcellularLocation>
        <location evidence="2">Endoplasmic reticulum membrane</location>
        <topology evidence="2">Single-pass type II membrane protein</topology>
    </subcellularLocation>
</comment>
<dbReference type="SUPFAM" id="SSF48264">
    <property type="entry name" value="Cytochrome P450"/>
    <property type="match status" value="1"/>
</dbReference>
<dbReference type="PANTHER" id="PTHR46206:SF2">
    <property type="entry name" value="CYTOCHROME P450 MONOOXYGENASE AUSG-RELATED"/>
    <property type="match status" value="1"/>
</dbReference>
<dbReference type="GO" id="GO:0005789">
    <property type="term" value="C:endoplasmic reticulum membrane"/>
    <property type="evidence" value="ECO:0007669"/>
    <property type="project" value="UniProtKB-SubCell"/>
</dbReference>
<accession>A0A5N5X5X5</accession>
<evidence type="ECO:0000256" key="9">
    <source>
        <dbReference type="ARBA" id="ARBA00022989"/>
    </source>
</evidence>
<evidence type="ECO:0000256" key="23">
    <source>
        <dbReference type="PIRSR" id="PIRSR602403-1"/>
    </source>
</evidence>
<keyword evidence="10 24" id="KW-0560">Oxidoreductase</keyword>
<keyword evidence="7" id="KW-0256">Endoplasmic reticulum</keyword>
<evidence type="ECO:0000256" key="6">
    <source>
        <dbReference type="ARBA" id="ARBA00022723"/>
    </source>
</evidence>
<dbReference type="EC" id="1.14.14.125" evidence="18"/>
<sequence>MPVLLDFLESHYLFQGLVVAVAFVFVSSFFKELADGLPYSKIPLVGRNRWEISNAKAKKCFVTSAKELIAQGFSQGRTVFQAMSALGPTIVLHPSYVDEVKNHPHLSFREAVRKGFFGADIPGFEPFEGGQERDEIAKEVVNKKLTHMLGQLTIPLSRETASVLTDKLPKSEVWKPFTFAQEVPHMVARLSSLVFLGEKLCRDETWLNVSVNYTIDAFNAARNLRNWPAIARFLVHWFLPSMQKVRHHKKVAAAIVQKEITMRDLIREGKLPEENPPRKHEDALDWFRDVASGRPFNETVAQIGLSVAAIHTTSNMLTNVMYDLTAHPEFIQPLRAEIKAVVEEDGVLKKSSLTKMKLMDSVMKESQRTTPMSLVKKKSERYLTNRGLFPIGALNRIATKEVVLSDGTRIPKGASIFVSAHVMQDESIYPDAHAFDGFRFYKKRQEPGNEHRYQFVTTSAEHLGFGHGMHACPGRFFAANEIKILLVHLLMKFDWKFADCIERPRSILYGTEILCDPTVKLLYKSRQPEVDLSAFGEGLAD</sequence>
<dbReference type="EC" id="1.14.14.124" evidence="17"/>
<comment type="catalytic activity">
    <reaction evidence="15">
        <text>monacolin L carboxylate + reduced [NADPH--hemoprotein reductase] + O2 = monacolin J carboxylate + oxidized [NADPH--hemoprotein reductase] + H2O + H(+)</text>
        <dbReference type="Rhea" id="RHEA:29599"/>
        <dbReference type="Rhea" id="RHEA-COMP:11964"/>
        <dbReference type="Rhea" id="RHEA-COMP:11965"/>
        <dbReference type="ChEBI" id="CHEBI:15377"/>
        <dbReference type="ChEBI" id="CHEBI:15378"/>
        <dbReference type="ChEBI" id="CHEBI:15379"/>
        <dbReference type="ChEBI" id="CHEBI:57618"/>
        <dbReference type="ChEBI" id="CHEBI:58210"/>
        <dbReference type="ChEBI" id="CHEBI:79035"/>
        <dbReference type="ChEBI" id="CHEBI:79044"/>
        <dbReference type="EC" id="1.14.14.125"/>
    </reaction>
    <physiologicalReaction direction="left-to-right" evidence="15">
        <dbReference type="Rhea" id="RHEA:29600"/>
    </physiologicalReaction>
</comment>
<comment type="similarity">
    <text evidence="3 24">Belongs to the cytochrome P450 family.</text>
</comment>
<dbReference type="Gene3D" id="1.10.630.10">
    <property type="entry name" value="Cytochrome P450"/>
    <property type="match status" value="1"/>
</dbReference>